<dbReference type="AlphaFoldDB" id="A0A9P7ERF4"/>
<protein>
    <submittedName>
        <fullName evidence="2">Uncharacterized protein</fullName>
    </submittedName>
</protein>
<evidence type="ECO:0000256" key="1">
    <source>
        <dbReference type="SAM" id="MobiDB-lite"/>
    </source>
</evidence>
<comment type="caution">
    <text evidence="2">The sequence shown here is derived from an EMBL/GenBank/DDBJ whole genome shotgun (WGS) entry which is preliminary data.</text>
</comment>
<name>A0A9P7ERF4_9AGAM</name>
<sequence length="652" mass="72330">MCGDTTADHKMSVEDIIAEIVQASTTSMQTEVDGEKSEKLVRFDDVAAEPKKSTKHMMVRKVKMAVRPMESEKALSTVHEVEEDDIDETAHMFELKEDGWKPRKIVKGGHLQKEDRGSTLRDSTPEMKKSRAHHATRNICTQGKQKASADVESKEEIGDEDKVYALVKDTCHHRQKKQNRPMLPGLRKEREKAEPLSSQMSRYGCPSDESSNDAAHGTPEIFDSNGGTEPILGVSESTPMPVRELILSESQTMTQMDTESSQNQSNTSIVAVNEVGHQDNTTEDLIGFPDDNLPSTLDDWDNWHNVAFRKGNLTIQLAKVPMEKDSDGLLIPDHPANYQMDFDADFHEALGMTWLYSALTHIDTHPEFLTHIFDEIGKASAEERLGNSHPGFRLLPELPVPVKSMVSIKHWPFSDILELDAEGDRNDKEDVSGALSDMLISEDTVQRAFPAKDGGRGSSKRPNNTLGSLFIHHSSLTPTSIGGIIRQPGLFDSIEAASSSIPSDSCLTRDCGMDTTRDPVHPPQSTQAIQHHDNIGDRSDIDSNMHISSPSNTQDAEEHVADPGNSVSLTRIDFMHDSSVDELLDSSPQSTQVVDDIMEDSDIMEGSDDIEESNIVEGHDKKQAVLRTKASWDRLSRVKDKDVRLLVKSTPE</sequence>
<evidence type="ECO:0000313" key="3">
    <source>
        <dbReference type="Proteomes" id="UP000823399"/>
    </source>
</evidence>
<evidence type="ECO:0000313" key="2">
    <source>
        <dbReference type="EMBL" id="KAG2083673.1"/>
    </source>
</evidence>
<feature type="region of interest" description="Disordered" evidence="1">
    <location>
        <begin position="446"/>
        <end position="465"/>
    </location>
</feature>
<proteinExistence type="predicted"/>
<reference evidence="2" key="1">
    <citation type="journal article" date="2020" name="New Phytol.">
        <title>Comparative genomics reveals dynamic genome evolution in host specialist ectomycorrhizal fungi.</title>
        <authorList>
            <person name="Lofgren L.A."/>
            <person name="Nguyen N.H."/>
            <person name="Vilgalys R."/>
            <person name="Ruytinx J."/>
            <person name="Liao H.L."/>
            <person name="Branco S."/>
            <person name="Kuo A."/>
            <person name="LaButti K."/>
            <person name="Lipzen A."/>
            <person name="Andreopoulos W."/>
            <person name="Pangilinan J."/>
            <person name="Riley R."/>
            <person name="Hundley H."/>
            <person name="Na H."/>
            <person name="Barry K."/>
            <person name="Grigoriev I.V."/>
            <person name="Stajich J.E."/>
            <person name="Kennedy P.G."/>
        </authorList>
    </citation>
    <scope>NUCLEOTIDE SEQUENCE</scope>
    <source>
        <strain evidence="2">FC423</strain>
    </source>
</reference>
<dbReference type="Proteomes" id="UP000823399">
    <property type="component" value="Unassembled WGS sequence"/>
</dbReference>
<feature type="region of interest" description="Disordered" evidence="1">
    <location>
        <begin position="109"/>
        <end position="154"/>
    </location>
</feature>
<dbReference type="GeneID" id="64696906"/>
<dbReference type="OrthoDB" id="2637051at2759"/>
<dbReference type="EMBL" id="JABBWM010000262">
    <property type="protein sequence ID" value="KAG2083673.1"/>
    <property type="molecule type" value="Genomic_DNA"/>
</dbReference>
<accession>A0A9P7ERF4</accession>
<dbReference type="RefSeq" id="XP_041284431.1">
    <property type="nucleotide sequence ID" value="XM_041434647.1"/>
</dbReference>
<feature type="region of interest" description="Disordered" evidence="1">
    <location>
        <begin position="171"/>
        <end position="226"/>
    </location>
</feature>
<gene>
    <name evidence="2" type="ORF">F5147DRAFT_660104</name>
</gene>
<keyword evidence="3" id="KW-1185">Reference proteome</keyword>
<organism evidence="2 3">
    <name type="scientific">Suillus discolor</name>
    <dbReference type="NCBI Taxonomy" id="1912936"/>
    <lineage>
        <taxon>Eukaryota</taxon>
        <taxon>Fungi</taxon>
        <taxon>Dikarya</taxon>
        <taxon>Basidiomycota</taxon>
        <taxon>Agaricomycotina</taxon>
        <taxon>Agaricomycetes</taxon>
        <taxon>Agaricomycetidae</taxon>
        <taxon>Boletales</taxon>
        <taxon>Suillineae</taxon>
        <taxon>Suillaceae</taxon>
        <taxon>Suillus</taxon>
    </lineage>
</organism>
<feature type="compositionally biased region" description="Basic and acidic residues" evidence="1">
    <location>
        <begin position="111"/>
        <end position="129"/>
    </location>
</feature>